<evidence type="ECO:0000256" key="1">
    <source>
        <dbReference type="ARBA" id="ARBA00022676"/>
    </source>
</evidence>
<dbReference type="EC" id="2.4.1.132" evidence="3"/>
<dbReference type="PANTHER" id="PTHR45918:SF1">
    <property type="entry name" value="ALPHA-1,3_1,6-MANNOSYLTRANSFERASE ALG2"/>
    <property type="match status" value="1"/>
</dbReference>
<gene>
    <name evidence="5" type="ORF">PHMEG_00027009</name>
</gene>
<dbReference type="PANTHER" id="PTHR45918">
    <property type="entry name" value="ALPHA-1,3/1,6-MANNOSYLTRANSFERASE ALG2"/>
    <property type="match status" value="1"/>
</dbReference>
<protein>
    <recommendedName>
        <fullName evidence="3">Alpha-1,3/1,6-mannosyltransferase ALG2</fullName>
        <ecNumber evidence="3">2.4.1.132</ecNumber>
        <ecNumber evidence="3">2.4.1.257</ecNumber>
    </recommendedName>
    <alternativeName>
        <fullName evidence="3">GDP-Man:Man(1)GlcNAc(2)-PP-Dol alpha-1,3-mannosyltransferase</fullName>
    </alternativeName>
</protein>
<comment type="pathway">
    <text evidence="3">Protein modification; protein glycosylation.</text>
</comment>
<dbReference type="Proteomes" id="UP000198211">
    <property type="component" value="Unassembled WGS sequence"/>
</dbReference>
<accession>A0A225V8E5</accession>
<proteinExistence type="inferred from homology"/>
<dbReference type="InterPro" id="IPR027054">
    <property type="entry name" value="ALG2"/>
</dbReference>
<evidence type="ECO:0000313" key="5">
    <source>
        <dbReference type="EMBL" id="OWZ01572.1"/>
    </source>
</evidence>
<dbReference type="InterPro" id="IPR001296">
    <property type="entry name" value="Glyco_trans_1"/>
</dbReference>
<reference evidence="6" key="1">
    <citation type="submission" date="2017-03" db="EMBL/GenBank/DDBJ databases">
        <title>Phytopthora megakarya and P. palmivora, two closely related causual agents of cacao black pod achieved similar genome size and gene model numbers by different mechanisms.</title>
        <authorList>
            <person name="Ali S."/>
            <person name="Shao J."/>
            <person name="Larry D.J."/>
            <person name="Kronmiller B."/>
            <person name="Shen D."/>
            <person name="Strem M.D."/>
            <person name="Melnick R.L."/>
            <person name="Guiltinan M.J."/>
            <person name="Tyler B.M."/>
            <person name="Meinhardt L.W."/>
            <person name="Bailey B.A."/>
        </authorList>
    </citation>
    <scope>NUCLEOTIDE SEQUENCE [LARGE SCALE GENOMIC DNA]</scope>
    <source>
        <strain evidence="6">zdho120</strain>
    </source>
</reference>
<dbReference type="STRING" id="4795.A0A225V8E5"/>
<dbReference type="SUPFAM" id="SSF53756">
    <property type="entry name" value="UDP-Glycosyltransferase/glycogen phosphorylase"/>
    <property type="match status" value="1"/>
</dbReference>
<dbReference type="GO" id="GO:0004378">
    <property type="term" value="F:GDP-Man:Man(1)GlcNAc(2)-PP-Dol alpha-1,3-mannosyltransferase activity"/>
    <property type="evidence" value="ECO:0007669"/>
    <property type="project" value="UniProtKB-UniRule"/>
</dbReference>
<sequence length="377" mass="42255">MLALQKKGVTVAMFTAHHDKSHCFEETRGDGPLAKRLFVFGDWLPKNIFGKFHALCTVLRMTYVTLVVVLKYMDEYDAFFIDQLSINIPILRALGKPVFFYGHFPDKVQSNSNGSATKMFYRVPFDFFEEITTVCADVVVANSRFSRKMFEAALPRTITRKLNVLYPPVDVSSFANFTTTKPRNPNLFVSLNRFERRKDIIIAIKALAIIQQKLSLSQFQDVKLVIAGGYDPNNVENIEHLRELQAETAANGFEDNVEFCTSVSDDTKKELLATAQAVLYTPSNEHFGIVPVEAMAYGTPVIAVNSGGPMETVENGKTGFLCESSPESFADAMMQLLGPENSARVESMGQAGKERVYSVFSLETFSDQLMKMVEQMF</sequence>
<dbReference type="OrthoDB" id="448893at2759"/>
<comment type="catalytic activity">
    <reaction evidence="3">
        <text>an alpha-D-Man-(1-&gt;3)-beta-D-Man-(1-&gt;4)-beta-D-GlcNAc-(1-&gt;4)-alpha-D-GlcNAc-diphospho-di-trans,poly-cis-dolichol + GDP-alpha-D-mannose = an alpha-D-Man-(1-&gt;3)-[alpha-D-Man-(1-&gt;6)]-beta-D-Man-(1-&gt;4)-beta-D-GlcNAc-(1-&gt;4)-alpha-D-GlcNAc-diphospho-di-trans,poly-cis-dolichol + GDP + H(+)</text>
        <dbReference type="Rhea" id="RHEA:29519"/>
        <dbReference type="Rhea" id="RHEA-COMP:19513"/>
        <dbReference type="Rhea" id="RHEA-COMP:19515"/>
        <dbReference type="ChEBI" id="CHEBI:15378"/>
        <dbReference type="ChEBI" id="CHEBI:57527"/>
        <dbReference type="ChEBI" id="CHEBI:58189"/>
        <dbReference type="ChEBI" id="CHEBI:132510"/>
        <dbReference type="ChEBI" id="CHEBI:132511"/>
        <dbReference type="EC" id="2.4.1.257"/>
    </reaction>
    <physiologicalReaction direction="left-to-right" evidence="3">
        <dbReference type="Rhea" id="RHEA:29520"/>
    </physiologicalReaction>
</comment>
<dbReference type="AlphaFoldDB" id="A0A225V8E5"/>
<comment type="subcellular location">
    <subcellularLocation>
        <location evidence="3">Endoplasmic reticulum membrane</location>
        <topology evidence="3">Single-pass membrane protein</topology>
    </subcellularLocation>
</comment>
<evidence type="ECO:0000313" key="6">
    <source>
        <dbReference type="Proteomes" id="UP000198211"/>
    </source>
</evidence>
<evidence type="ECO:0000256" key="2">
    <source>
        <dbReference type="ARBA" id="ARBA00022679"/>
    </source>
</evidence>
<keyword evidence="1 3" id="KW-0328">Glycosyltransferase</keyword>
<dbReference type="EMBL" id="NBNE01006751">
    <property type="protein sequence ID" value="OWZ01572.1"/>
    <property type="molecule type" value="Genomic_DNA"/>
</dbReference>
<comment type="caution">
    <text evidence="5">The sequence shown here is derived from an EMBL/GenBank/DDBJ whole genome shotgun (WGS) entry which is preliminary data.</text>
</comment>
<evidence type="ECO:0000256" key="3">
    <source>
        <dbReference type="RuleBase" id="RU367136"/>
    </source>
</evidence>
<dbReference type="Gene3D" id="3.40.50.2000">
    <property type="entry name" value="Glycogen Phosphorylase B"/>
    <property type="match status" value="1"/>
</dbReference>
<organism evidence="5 6">
    <name type="scientific">Phytophthora megakarya</name>
    <dbReference type="NCBI Taxonomy" id="4795"/>
    <lineage>
        <taxon>Eukaryota</taxon>
        <taxon>Sar</taxon>
        <taxon>Stramenopiles</taxon>
        <taxon>Oomycota</taxon>
        <taxon>Peronosporomycetes</taxon>
        <taxon>Peronosporales</taxon>
        <taxon>Peronosporaceae</taxon>
        <taxon>Phytophthora</taxon>
    </lineage>
</organism>
<keyword evidence="6" id="KW-1185">Reference proteome</keyword>
<comment type="similarity">
    <text evidence="3">Belongs to the glycosyltransferase group 1 family.</text>
</comment>
<name>A0A225V8E5_9STRA</name>
<comment type="function">
    <text evidence="3">Mannosylates Man(2)GlcNAc(2)-dolichol diphosphate and Man(1)GlcNAc(2)-dolichol diphosphate to form Man(3)GlcNAc(2)-dolichol diphosphate.</text>
</comment>
<dbReference type="Pfam" id="PF00534">
    <property type="entry name" value="Glycos_transf_1"/>
    <property type="match status" value="1"/>
</dbReference>
<comment type="catalytic activity">
    <reaction evidence="3">
        <text>a beta-D-Man-(1-&gt;4)-beta-D-GlcNAc-(1-&gt;4)-alpha-D-GlcNAc-diphospho-di-trans,poly-cis-dolichol + GDP-alpha-D-mannose = an alpha-D-Man-(1-&gt;3)-beta-D-Man-(1-&gt;4)-beta-D-GlcNAc-(1-&gt;4)-alpha-D-GlcNAc-diphospho-di-trans,poly-cis-dolichol + GDP + H(+)</text>
        <dbReference type="Rhea" id="RHEA:29515"/>
        <dbReference type="Rhea" id="RHEA-COMP:19511"/>
        <dbReference type="Rhea" id="RHEA-COMP:19513"/>
        <dbReference type="ChEBI" id="CHEBI:15378"/>
        <dbReference type="ChEBI" id="CHEBI:57527"/>
        <dbReference type="ChEBI" id="CHEBI:58189"/>
        <dbReference type="ChEBI" id="CHEBI:58472"/>
        <dbReference type="ChEBI" id="CHEBI:132510"/>
        <dbReference type="EC" id="2.4.1.132"/>
    </reaction>
    <physiologicalReaction direction="left-to-right" evidence="3">
        <dbReference type="Rhea" id="RHEA:29516"/>
    </physiologicalReaction>
</comment>
<feature type="domain" description="Glycosyl transferase family 1" evidence="4">
    <location>
        <begin position="179"/>
        <end position="354"/>
    </location>
</feature>
<dbReference type="GO" id="GO:0005789">
    <property type="term" value="C:endoplasmic reticulum membrane"/>
    <property type="evidence" value="ECO:0007669"/>
    <property type="project" value="UniProtKB-SubCell"/>
</dbReference>
<keyword evidence="2 3" id="KW-0808">Transferase</keyword>
<dbReference type="UniPathway" id="UPA00378"/>
<evidence type="ECO:0000259" key="4">
    <source>
        <dbReference type="Pfam" id="PF00534"/>
    </source>
</evidence>
<dbReference type="EC" id="2.4.1.257" evidence="3"/>
<dbReference type="GO" id="GO:0102704">
    <property type="term" value="F:GDP-Man:Man(2)GlcNAc(2)-PP-Dol alpha-1,6-mannosyltransferase activity"/>
    <property type="evidence" value="ECO:0007669"/>
    <property type="project" value="UniProtKB-UniRule"/>
</dbReference>